<dbReference type="EMBL" id="SDHW01000001">
    <property type="protein sequence ID" value="RXK61991.1"/>
    <property type="molecule type" value="Genomic_DNA"/>
</dbReference>
<dbReference type="GO" id="GO:0017057">
    <property type="term" value="F:6-phosphogluconolactonase activity"/>
    <property type="evidence" value="ECO:0007669"/>
    <property type="project" value="TreeGrafter"/>
</dbReference>
<dbReference type="SUPFAM" id="SSF51004">
    <property type="entry name" value="C-terminal (heme d1) domain of cytochrome cd1-nitrite reductase"/>
    <property type="match status" value="1"/>
</dbReference>
<dbReference type="Gene3D" id="2.130.10.10">
    <property type="entry name" value="YVTN repeat-like/Quinoprotein amine dehydrogenase"/>
    <property type="match status" value="1"/>
</dbReference>
<name>A0A4Q1CMS1_9BACT</name>
<dbReference type="InterPro" id="IPR050282">
    <property type="entry name" value="Cycloisomerase_2"/>
</dbReference>
<dbReference type="GO" id="GO:0006006">
    <property type="term" value="P:glucose metabolic process"/>
    <property type="evidence" value="ECO:0007669"/>
    <property type="project" value="UniProtKB-KW"/>
</dbReference>
<dbReference type="OrthoDB" id="9790815at2"/>
<sequence>MIRRITIAFICTLLLQTAVAQVKNKTLLFIGSFTGGKPDTGIYVYELNTSTGKLTHRSTVEKITNPSYLTVSPNGRFLYACTDTKLPHNGSITAFSIDSINGKLSFINKQSSGGENPVYITVHKNNRFVAAGNYTGGSVVVLTANSDGSINPFSQLIQFSDSGINKVRQEKAHIHSTVFSPGNDFLFLPDLGADKIRVFRFNAKHVKPLTAFTNYFVTTTPGSGPRHFTFHPNGKFAYCIEELGGTVAAYRYRNGKLDSIQRIFSYSKKLEAYTSADIHISPDGLFLYASNRGTEENTISIFSIDQTNGKLALVGHQKTDGDHPRNFCIDPTGNFLLVANQFTGNVVVFKRDAFTGLLTKTGTELNIPGASCLQIRTYKTR</sequence>
<keyword evidence="2" id="KW-0313">Glucose metabolism</keyword>
<dbReference type="RefSeq" id="WP_129129363.1">
    <property type="nucleotide sequence ID" value="NZ_SDHW01000001.1"/>
</dbReference>
<keyword evidence="2" id="KW-0119">Carbohydrate metabolism</keyword>
<dbReference type="PANTHER" id="PTHR30344">
    <property type="entry name" value="6-PHOSPHOGLUCONOLACTONASE-RELATED"/>
    <property type="match status" value="1"/>
</dbReference>
<dbReference type="Proteomes" id="UP000290204">
    <property type="component" value="Unassembled WGS sequence"/>
</dbReference>
<protein>
    <submittedName>
        <fullName evidence="4">Lactonase family protein</fullName>
    </submittedName>
</protein>
<dbReference type="InterPro" id="IPR011048">
    <property type="entry name" value="Haem_d1_sf"/>
</dbReference>
<organism evidence="4 5">
    <name type="scientific">Lacibacter luteus</name>
    <dbReference type="NCBI Taxonomy" id="2508719"/>
    <lineage>
        <taxon>Bacteria</taxon>
        <taxon>Pseudomonadati</taxon>
        <taxon>Bacteroidota</taxon>
        <taxon>Chitinophagia</taxon>
        <taxon>Chitinophagales</taxon>
        <taxon>Chitinophagaceae</taxon>
        <taxon>Lacibacter</taxon>
    </lineage>
</organism>
<feature type="chain" id="PRO_5020279119" evidence="3">
    <location>
        <begin position="21"/>
        <end position="381"/>
    </location>
</feature>
<evidence type="ECO:0000313" key="4">
    <source>
        <dbReference type="EMBL" id="RXK61991.1"/>
    </source>
</evidence>
<evidence type="ECO:0000313" key="5">
    <source>
        <dbReference type="Proteomes" id="UP000290204"/>
    </source>
</evidence>
<gene>
    <name evidence="4" type="ORF">ESA94_02960</name>
</gene>
<comment type="caution">
    <text evidence="4">The sequence shown here is derived from an EMBL/GenBank/DDBJ whole genome shotgun (WGS) entry which is preliminary data.</text>
</comment>
<dbReference type="InterPro" id="IPR015943">
    <property type="entry name" value="WD40/YVTN_repeat-like_dom_sf"/>
</dbReference>
<evidence type="ECO:0000256" key="1">
    <source>
        <dbReference type="ARBA" id="ARBA00005564"/>
    </source>
</evidence>
<dbReference type="InterPro" id="IPR019405">
    <property type="entry name" value="Lactonase_7-beta_prop"/>
</dbReference>
<dbReference type="AlphaFoldDB" id="A0A4Q1CMS1"/>
<accession>A0A4Q1CMS1</accession>
<dbReference type="PANTHER" id="PTHR30344:SF1">
    <property type="entry name" value="6-PHOSPHOGLUCONOLACTONASE"/>
    <property type="match status" value="1"/>
</dbReference>
<comment type="similarity">
    <text evidence="1">Belongs to the cycloisomerase 2 family.</text>
</comment>
<keyword evidence="5" id="KW-1185">Reference proteome</keyword>
<dbReference type="Pfam" id="PF10282">
    <property type="entry name" value="Lactonase"/>
    <property type="match status" value="1"/>
</dbReference>
<feature type="signal peptide" evidence="3">
    <location>
        <begin position="1"/>
        <end position="20"/>
    </location>
</feature>
<evidence type="ECO:0000256" key="3">
    <source>
        <dbReference type="SAM" id="SignalP"/>
    </source>
</evidence>
<dbReference type="GO" id="GO:0005829">
    <property type="term" value="C:cytosol"/>
    <property type="evidence" value="ECO:0007669"/>
    <property type="project" value="TreeGrafter"/>
</dbReference>
<evidence type="ECO:0000256" key="2">
    <source>
        <dbReference type="ARBA" id="ARBA00022526"/>
    </source>
</evidence>
<reference evidence="4 5" key="1">
    <citation type="submission" date="2019-01" db="EMBL/GenBank/DDBJ databases">
        <title>Lacibacter sp. strain TTM-7.</title>
        <authorList>
            <person name="Chen W.-M."/>
        </authorList>
    </citation>
    <scope>NUCLEOTIDE SEQUENCE [LARGE SCALE GENOMIC DNA]</scope>
    <source>
        <strain evidence="4 5">TTM-7</strain>
    </source>
</reference>
<dbReference type="FunFam" id="2.130.10.10:FF:000306">
    <property type="entry name" value="3-carboxymuconate cyclase"/>
    <property type="match status" value="1"/>
</dbReference>
<proteinExistence type="inferred from homology"/>
<keyword evidence="3" id="KW-0732">Signal</keyword>